<dbReference type="Pfam" id="PF22936">
    <property type="entry name" value="Pol_BBD"/>
    <property type="match status" value="1"/>
</dbReference>
<protein>
    <submittedName>
        <fullName evidence="5">Retrovirus-related Pol polyprotein from transposon TNT 1-94</fullName>
    </submittedName>
</protein>
<dbReference type="AlphaFoldDB" id="A0A6L2LG50"/>
<dbReference type="Pfam" id="PF13976">
    <property type="entry name" value="gag_pre-integrs"/>
    <property type="match status" value="1"/>
</dbReference>
<sequence length="741" mass="85247">MVELTYKPRMQDMVEMLTRMQGDKIGIKCLMQKIEVMKAIRLFSMFRELILLHAKQMFSVTTAMRKKQLTNKENDFMLDSSYGEDTLEKLTAAVMLMARLQPTDDNTENVPSYDAKAVSEVNVSSKVHKQVSHVKRKTIIQTTNDDQIDSSIIFDDPLVENNGGTSGHDSNAHDEYHDIKMLAYNVKKEAKNKKRLNDELRKQKVLLQQELKTTKNRYLEDIIDLEEKLSSHDQIVYKMGQSVQTIYMLGKQLNKVYDPFLKARLSYQNPKRLKKAIAAQAKLYNGDSLYSANLIINSLDSEETLEDAEESRLKMRNKMMIHLVLWIVDSGCSKHMNGNLQLLSNFVKKFMRTVRFRNDHFAVITGYGDYVQEGDDLLTGSRDSNLYTISISEMAASSLVCLMSRATSIKSWLWHRWLSHLNFGTINQLTSNDLVDGLLKFKYNKDHLCSACEQEKSKKASLPPKLVSSTKSKLKLLHMDLFGPMMIAESSRGFRIYNHRTKKMMETIHVKFYELTAMASEPTKLLEFSRFIGRFIISTSKLDLDNLFDPLYEEYYAMSSQVSNNSAANILDNENTSFSSSIIVKQDDAPQIISSKRFQTNVEVCMYALTVSIIEPNNIKEAMLDHSWIESIQDELNQFKCIDVWELVECPIGRNIIVVKWIWKNKTDAVNTVIWNKSRLVSEGYGQEEGIVFEESFVPVARLEAVRIFVAYAAQKNFPIYQMDVKTTFLNGPLKEEVFVR</sequence>
<feature type="domain" description="Retrovirus-related Pol polyprotein from transposon TNT 1-94-like beta-barrel" evidence="4">
    <location>
        <begin position="326"/>
        <end position="370"/>
    </location>
</feature>
<organism evidence="5">
    <name type="scientific">Tanacetum cinerariifolium</name>
    <name type="common">Dalmatian daisy</name>
    <name type="synonym">Chrysanthemum cinerariifolium</name>
    <dbReference type="NCBI Taxonomy" id="118510"/>
    <lineage>
        <taxon>Eukaryota</taxon>
        <taxon>Viridiplantae</taxon>
        <taxon>Streptophyta</taxon>
        <taxon>Embryophyta</taxon>
        <taxon>Tracheophyta</taxon>
        <taxon>Spermatophyta</taxon>
        <taxon>Magnoliopsida</taxon>
        <taxon>eudicotyledons</taxon>
        <taxon>Gunneridae</taxon>
        <taxon>Pentapetalae</taxon>
        <taxon>asterids</taxon>
        <taxon>campanulids</taxon>
        <taxon>Asterales</taxon>
        <taxon>Asteraceae</taxon>
        <taxon>Asteroideae</taxon>
        <taxon>Anthemideae</taxon>
        <taxon>Anthemidinae</taxon>
        <taxon>Tanacetum</taxon>
    </lineage>
</organism>
<dbReference type="Pfam" id="PF07727">
    <property type="entry name" value="RVT_2"/>
    <property type="match status" value="1"/>
</dbReference>
<keyword evidence="1" id="KW-0175">Coiled coil</keyword>
<evidence type="ECO:0000256" key="1">
    <source>
        <dbReference type="SAM" id="Coils"/>
    </source>
</evidence>
<dbReference type="EMBL" id="BKCJ010004129">
    <property type="protein sequence ID" value="GEU59195.1"/>
    <property type="molecule type" value="Genomic_DNA"/>
</dbReference>
<evidence type="ECO:0000259" key="4">
    <source>
        <dbReference type="Pfam" id="PF22936"/>
    </source>
</evidence>
<dbReference type="InterPro" id="IPR025724">
    <property type="entry name" value="GAG-pre-integrase_dom"/>
</dbReference>
<evidence type="ECO:0000259" key="2">
    <source>
        <dbReference type="Pfam" id="PF07727"/>
    </source>
</evidence>
<feature type="domain" description="GAG-pre-integrase" evidence="3">
    <location>
        <begin position="385"/>
        <end position="457"/>
    </location>
</feature>
<accession>A0A6L2LG50</accession>
<feature type="coiled-coil region" evidence="1">
    <location>
        <begin position="183"/>
        <end position="228"/>
    </location>
</feature>
<gene>
    <name evidence="5" type="ORF">Tci_031173</name>
</gene>
<comment type="caution">
    <text evidence="5">The sequence shown here is derived from an EMBL/GenBank/DDBJ whole genome shotgun (WGS) entry which is preliminary data.</text>
</comment>
<name>A0A6L2LG50_TANCI</name>
<feature type="domain" description="Reverse transcriptase Ty1/copia-type" evidence="2">
    <location>
        <begin position="643"/>
        <end position="740"/>
    </location>
</feature>
<evidence type="ECO:0000259" key="3">
    <source>
        <dbReference type="Pfam" id="PF13976"/>
    </source>
</evidence>
<dbReference type="InterPro" id="IPR013103">
    <property type="entry name" value="RVT_2"/>
</dbReference>
<evidence type="ECO:0000313" key="5">
    <source>
        <dbReference type="EMBL" id="GEU59195.1"/>
    </source>
</evidence>
<reference evidence="5" key="1">
    <citation type="journal article" date="2019" name="Sci. Rep.">
        <title>Draft genome of Tanacetum cinerariifolium, the natural source of mosquito coil.</title>
        <authorList>
            <person name="Yamashiro T."/>
            <person name="Shiraishi A."/>
            <person name="Satake H."/>
            <person name="Nakayama K."/>
        </authorList>
    </citation>
    <scope>NUCLEOTIDE SEQUENCE</scope>
</reference>
<proteinExistence type="predicted"/>
<dbReference type="InterPro" id="IPR054722">
    <property type="entry name" value="PolX-like_BBD"/>
</dbReference>